<dbReference type="InterPro" id="IPR004143">
    <property type="entry name" value="BPL_LPL_catalytic"/>
</dbReference>
<dbReference type="InterPro" id="IPR008988">
    <property type="entry name" value="Transcriptional_repressor_C"/>
</dbReference>
<accession>A0A1G6B4I3</accession>
<feature type="binding site" evidence="6">
    <location>
        <begin position="96"/>
        <end position="98"/>
    </location>
    <ligand>
        <name>biotin</name>
        <dbReference type="ChEBI" id="CHEBI:57586"/>
    </ligand>
</feature>
<keyword evidence="2 6" id="KW-0547">Nucleotide-binding</keyword>
<dbReference type="STRING" id="1159017.SAMN02927930_00651"/>
<reference evidence="9" key="1">
    <citation type="submission" date="2016-10" db="EMBL/GenBank/DDBJ databases">
        <authorList>
            <person name="Varghese N."/>
            <person name="Submissions S."/>
        </authorList>
    </citation>
    <scope>NUCLEOTIDE SEQUENCE [LARGE SCALE GENOMIC DNA]</scope>
    <source>
        <strain evidence="9">CGMCC 1.10824</strain>
    </source>
</reference>
<evidence type="ECO:0000313" key="9">
    <source>
        <dbReference type="Proteomes" id="UP000199626"/>
    </source>
</evidence>
<evidence type="ECO:0000256" key="5">
    <source>
        <dbReference type="ARBA" id="ARBA00047846"/>
    </source>
</evidence>
<feature type="binding site" evidence="6">
    <location>
        <position position="191"/>
    </location>
    <ligand>
        <name>biotin</name>
        <dbReference type="ChEBI" id="CHEBI:57586"/>
    </ligand>
</feature>
<name>A0A1G6B4I3_9GAMM</name>
<dbReference type="Pfam" id="PF02237">
    <property type="entry name" value="BPL_C"/>
    <property type="match status" value="1"/>
</dbReference>
<sequence>MKPLRIERVVRVIETLSDGQFHSGEELGAALGVSRTAISQYIKDVQKLGIDVFRVTGKGYRLSSPLQLLSLPELQELLEEYQEDSTNVALERIVTSTNDRVKHGIKYGISSGHALLAEAQTQGRGRRGKRWLSPFASNLYMSMYWRLEQGMSAAMGLSLVIGTVVAELLSELGVYDVQLKWPNDVIIHDKKIAGVLIELEGQALDTAHVVIGVGLNIAIPSYLSDKIDQPWTDLSQLLPTPIDRNRLAALLIMKTRAALREYGQHGLAAFTARWNRLDRLAKKPVCVIMGDTVIEGIAEGIDDTGALLLSRNGKLERFHAGEVSLRYDA</sequence>
<keyword evidence="9" id="KW-1185">Reference proteome</keyword>
<dbReference type="CDD" id="cd16442">
    <property type="entry name" value="BPL"/>
    <property type="match status" value="1"/>
</dbReference>
<dbReference type="PANTHER" id="PTHR12835">
    <property type="entry name" value="BIOTIN PROTEIN LIGASE"/>
    <property type="match status" value="1"/>
</dbReference>
<dbReference type="Gene3D" id="2.30.30.100">
    <property type="match status" value="1"/>
</dbReference>
<dbReference type="GO" id="GO:0006355">
    <property type="term" value="P:regulation of DNA-templated transcription"/>
    <property type="evidence" value="ECO:0007669"/>
    <property type="project" value="UniProtKB-UniRule"/>
</dbReference>
<dbReference type="Pfam" id="PF03099">
    <property type="entry name" value="BPL_LplA_LipB"/>
    <property type="match status" value="1"/>
</dbReference>
<keyword evidence="3 6" id="KW-0067">ATP-binding</keyword>
<evidence type="ECO:0000256" key="4">
    <source>
        <dbReference type="ARBA" id="ARBA00023267"/>
    </source>
</evidence>
<comment type="function">
    <text evidence="6">Acts both as a biotin--[acetyl-CoA-carboxylase] ligase and a biotin-operon repressor. In the presence of ATP, BirA activates biotin to form the BirA-biotinyl-5'-adenylate (BirA-bio-5'-AMP or holoBirA) complex. HoloBirA can either transfer the biotinyl moiety to the biotin carboxyl carrier protein (BCCP) subunit of acetyl-CoA carboxylase, or bind to the biotin operator site and inhibit transcription of the operon.</text>
</comment>
<dbReference type="Gene3D" id="3.30.930.10">
    <property type="entry name" value="Bira Bifunctional Protein, Domain 2"/>
    <property type="match status" value="1"/>
</dbReference>
<dbReference type="InterPro" id="IPR036390">
    <property type="entry name" value="WH_DNA-bd_sf"/>
</dbReference>
<dbReference type="InterPro" id="IPR003142">
    <property type="entry name" value="BPL_C"/>
</dbReference>
<dbReference type="HAMAP" id="MF_00978">
    <property type="entry name" value="Bifunct_BirA"/>
    <property type="match status" value="1"/>
</dbReference>
<dbReference type="Pfam" id="PF08279">
    <property type="entry name" value="HTH_11"/>
    <property type="match status" value="1"/>
</dbReference>
<dbReference type="SUPFAM" id="SSF55681">
    <property type="entry name" value="Class II aaRS and biotin synthetases"/>
    <property type="match status" value="1"/>
</dbReference>
<dbReference type="InterPro" id="IPR036388">
    <property type="entry name" value="WH-like_DNA-bd_sf"/>
</dbReference>
<dbReference type="Gene3D" id="1.10.10.10">
    <property type="entry name" value="Winged helix-like DNA-binding domain superfamily/Winged helix DNA-binding domain"/>
    <property type="match status" value="1"/>
</dbReference>
<dbReference type="EC" id="6.3.4.15" evidence="6"/>
<dbReference type="InterPro" id="IPR045864">
    <property type="entry name" value="aa-tRNA-synth_II/BPL/LPL"/>
</dbReference>
<proteinExistence type="inferred from homology"/>
<dbReference type="GO" id="GO:0003677">
    <property type="term" value="F:DNA binding"/>
    <property type="evidence" value="ECO:0007669"/>
    <property type="project" value="UniProtKB-UniRule"/>
</dbReference>
<dbReference type="GO" id="GO:0005524">
    <property type="term" value="F:ATP binding"/>
    <property type="evidence" value="ECO:0007669"/>
    <property type="project" value="UniProtKB-UniRule"/>
</dbReference>
<feature type="binding site" evidence="6">
    <location>
        <position position="120"/>
    </location>
    <ligand>
        <name>biotin</name>
        <dbReference type="ChEBI" id="CHEBI:57586"/>
    </ligand>
</feature>
<feature type="binding site" evidence="6">
    <location>
        <begin position="124"/>
        <end position="126"/>
    </location>
    <ligand>
        <name>biotin</name>
        <dbReference type="ChEBI" id="CHEBI:57586"/>
    </ligand>
</feature>
<dbReference type="GO" id="GO:0004077">
    <property type="term" value="F:biotin--[biotin carboxyl-carrier protein] ligase activity"/>
    <property type="evidence" value="ECO:0007669"/>
    <property type="project" value="UniProtKB-UniRule"/>
</dbReference>
<feature type="DNA-binding region" description="H-T-H motif" evidence="6">
    <location>
        <begin position="24"/>
        <end position="43"/>
    </location>
</feature>
<evidence type="ECO:0000313" key="8">
    <source>
        <dbReference type="EMBL" id="SDB15547.1"/>
    </source>
</evidence>
<evidence type="ECO:0000256" key="2">
    <source>
        <dbReference type="ARBA" id="ARBA00022741"/>
    </source>
</evidence>
<dbReference type="RefSeq" id="WP_092591690.1">
    <property type="nucleotide sequence ID" value="NZ_FMXN01000002.1"/>
</dbReference>
<evidence type="ECO:0000256" key="3">
    <source>
        <dbReference type="ARBA" id="ARBA00022840"/>
    </source>
</evidence>
<dbReference type="SUPFAM" id="SSF46785">
    <property type="entry name" value="Winged helix' DNA-binding domain"/>
    <property type="match status" value="1"/>
</dbReference>
<dbReference type="InterPro" id="IPR004408">
    <property type="entry name" value="Biotin_CoA_COase_ligase"/>
</dbReference>
<dbReference type="NCBIfam" id="TIGR00121">
    <property type="entry name" value="birA_ligase"/>
    <property type="match status" value="1"/>
</dbReference>
<keyword evidence="6" id="KW-0804">Transcription</keyword>
<evidence type="ECO:0000259" key="7">
    <source>
        <dbReference type="PROSITE" id="PS51733"/>
    </source>
</evidence>
<dbReference type="NCBIfam" id="NF008847">
    <property type="entry name" value="PRK11886.1-2"/>
    <property type="match status" value="1"/>
</dbReference>
<dbReference type="Proteomes" id="UP000199626">
    <property type="component" value="Unassembled WGS sequence"/>
</dbReference>
<keyword evidence="6" id="KW-0805">Transcription regulation</keyword>
<comment type="catalytic activity">
    <reaction evidence="5 6">
        <text>biotin + L-lysyl-[protein] + ATP = N(6)-biotinyl-L-lysyl-[protein] + AMP + diphosphate + H(+)</text>
        <dbReference type="Rhea" id="RHEA:11756"/>
        <dbReference type="Rhea" id="RHEA-COMP:9752"/>
        <dbReference type="Rhea" id="RHEA-COMP:10505"/>
        <dbReference type="ChEBI" id="CHEBI:15378"/>
        <dbReference type="ChEBI" id="CHEBI:29969"/>
        <dbReference type="ChEBI" id="CHEBI:30616"/>
        <dbReference type="ChEBI" id="CHEBI:33019"/>
        <dbReference type="ChEBI" id="CHEBI:57586"/>
        <dbReference type="ChEBI" id="CHEBI:83144"/>
        <dbReference type="ChEBI" id="CHEBI:456215"/>
        <dbReference type="EC" id="6.3.4.15"/>
    </reaction>
</comment>
<dbReference type="SUPFAM" id="SSF50037">
    <property type="entry name" value="C-terminal domain of transcriptional repressors"/>
    <property type="match status" value="1"/>
</dbReference>
<dbReference type="InterPro" id="IPR030855">
    <property type="entry name" value="Bifunct_BirA"/>
</dbReference>
<dbReference type="EMBL" id="FMXN01000002">
    <property type="protein sequence ID" value="SDB15547.1"/>
    <property type="molecule type" value="Genomic_DNA"/>
</dbReference>
<dbReference type="PANTHER" id="PTHR12835:SF5">
    <property type="entry name" value="BIOTIN--PROTEIN LIGASE"/>
    <property type="match status" value="1"/>
</dbReference>
<keyword evidence="1 6" id="KW-0436">Ligase</keyword>
<evidence type="ECO:0000256" key="6">
    <source>
        <dbReference type="HAMAP-Rule" id="MF_00978"/>
    </source>
</evidence>
<dbReference type="GO" id="GO:0005737">
    <property type="term" value="C:cytoplasm"/>
    <property type="evidence" value="ECO:0007669"/>
    <property type="project" value="TreeGrafter"/>
</dbReference>
<protein>
    <recommendedName>
        <fullName evidence="6">Bifunctional ligase/repressor BirA</fullName>
    </recommendedName>
    <alternativeName>
        <fullName evidence="6">Biotin operon repressor</fullName>
    </alternativeName>
    <alternativeName>
        <fullName evidence="6">Biotin--[acetyl-CoA-carboxylase] ligase</fullName>
        <ecNumber evidence="6">6.3.4.15</ecNumber>
    </alternativeName>
    <alternativeName>
        <fullName evidence="6">Biotin--protein ligase</fullName>
    </alternativeName>
    <alternativeName>
        <fullName evidence="6">Biotin-[acetyl-CoA carboxylase] synthetase</fullName>
    </alternativeName>
</protein>
<dbReference type="OrthoDB" id="9807064at2"/>
<organism evidence="8 9">
    <name type="scientific">Pseudidiomarina indica</name>
    <dbReference type="NCBI Taxonomy" id="1159017"/>
    <lineage>
        <taxon>Bacteria</taxon>
        <taxon>Pseudomonadati</taxon>
        <taxon>Pseudomonadota</taxon>
        <taxon>Gammaproteobacteria</taxon>
        <taxon>Alteromonadales</taxon>
        <taxon>Idiomarinaceae</taxon>
        <taxon>Pseudidiomarina</taxon>
    </lineage>
</organism>
<keyword evidence="4 6" id="KW-0092">Biotin</keyword>
<comment type="similarity">
    <text evidence="6">Belongs to the biotin--protein ligase family.</text>
</comment>
<evidence type="ECO:0000256" key="1">
    <source>
        <dbReference type="ARBA" id="ARBA00022598"/>
    </source>
</evidence>
<dbReference type="InterPro" id="IPR013196">
    <property type="entry name" value="HTH_11"/>
</dbReference>
<keyword evidence="6" id="KW-0238">DNA-binding</keyword>
<gene>
    <name evidence="6" type="primary">birA</name>
    <name evidence="8" type="ORF">SAMN02927930_00651</name>
</gene>
<keyword evidence="6" id="KW-0678">Repressor</keyword>
<dbReference type="PROSITE" id="PS51733">
    <property type="entry name" value="BPL_LPL_CATALYTIC"/>
    <property type="match status" value="1"/>
</dbReference>
<feature type="domain" description="BPL/LPL catalytic" evidence="7">
    <location>
        <begin position="72"/>
        <end position="263"/>
    </location>
</feature>
<dbReference type="AlphaFoldDB" id="A0A1G6B4I3"/>